<dbReference type="SUPFAM" id="SSF51445">
    <property type="entry name" value="(Trans)glycosidases"/>
    <property type="match status" value="1"/>
</dbReference>
<feature type="compositionally biased region" description="Low complexity" evidence="1">
    <location>
        <begin position="73"/>
        <end position="85"/>
    </location>
</feature>
<dbReference type="Pfam" id="PF11790">
    <property type="entry name" value="Glyco_hydro_cc"/>
    <property type="match status" value="1"/>
</dbReference>
<keyword evidence="4" id="KW-1185">Reference proteome</keyword>
<evidence type="ECO:0000256" key="1">
    <source>
        <dbReference type="SAM" id="MobiDB-lite"/>
    </source>
</evidence>
<protein>
    <recommendedName>
        <fullName evidence="2">Asl1-like glycosyl hydrolase catalytic domain-containing protein</fullName>
    </recommendedName>
</protein>
<proteinExistence type="predicted"/>
<feature type="compositionally biased region" description="Low complexity" evidence="1">
    <location>
        <begin position="41"/>
        <end position="59"/>
    </location>
</feature>
<dbReference type="InterPro" id="IPR053183">
    <property type="entry name" value="ASL1"/>
</dbReference>
<evidence type="ECO:0000313" key="4">
    <source>
        <dbReference type="Proteomes" id="UP001500967"/>
    </source>
</evidence>
<accession>A0ABP3EM09</accession>
<organism evidence="3 4">
    <name type="scientific">Cryptosporangium japonicum</name>
    <dbReference type="NCBI Taxonomy" id="80872"/>
    <lineage>
        <taxon>Bacteria</taxon>
        <taxon>Bacillati</taxon>
        <taxon>Actinomycetota</taxon>
        <taxon>Actinomycetes</taxon>
        <taxon>Cryptosporangiales</taxon>
        <taxon>Cryptosporangiaceae</taxon>
        <taxon>Cryptosporangium</taxon>
    </lineage>
</organism>
<evidence type="ECO:0000259" key="2">
    <source>
        <dbReference type="Pfam" id="PF11790"/>
    </source>
</evidence>
<dbReference type="EMBL" id="BAAAGX010000028">
    <property type="protein sequence ID" value="GAA0269254.1"/>
    <property type="molecule type" value="Genomic_DNA"/>
</dbReference>
<evidence type="ECO:0000313" key="3">
    <source>
        <dbReference type="EMBL" id="GAA0269254.1"/>
    </source>
</evidence>
<dbReference type="InterPro" id="IPR017853">
    <property type="entry name" value="GH"/>
</dbReference>
<feature type="domain" description="Asl1-like glycosyl hydrolase catalytic" evidence="2">
    <location>
        <begin position="105"/>
        <end position="323"/>
    </location>
</feature>
<feature type="region of interest" description="Disordered" evidence="1">
    <location>
        <begin position="22"/>
        <end position="85"/>
    </location>
</feature>
<name>A0ABP3EM09_9ACTN</name>
<dbReference type="Proteomes" id="UP001500967">
    <property type="component" value="Unassembled WGS sequence"/>
</dbReference>
<dbReference type="PANTHER" id="PTHR34154:SF3">
    <property type="entry name" value="ALKALI-SENSITIVE LINKAGE PROTEIN 1"/>
    <property type="match status" value="1"/>
</dbReference>
<dbReference type="InterPro" id="IPR024655">
    <property type="entry name" value="Asl1_glyco_hydro_catalytic"/>
</dbReference>
<gene>
    <name evidence="3" type="ORF">GCM10009539_65500</name>
</gene>
<reference evidence="4" key="1">
    <citation type="journal article" date="2019" name="Int. J. Syst. Evol. Microbiol.">
        <title>The Global Catalogue of Microorganisms (GCM) 10K type strain sequencing project: providing services to taxonomists for standard genome sequencing and annotation.</title>
        <authorList>
            <consortium name="The Broad Institute Genomics Platform"/>
            <consortium name="The Broad Institute Genome Sequencing Center for Infectious Disease"/>
            <person name="Wu L."/>
            <person name="Ma J."/>
        </authorList>
    </citation>
    <scope>NUCLEOTIDE SEQUENCE [LARGE SCALE GENOMIC DNA]</scope>
    <source>
        <strain evidence="4">JCM 10425</strain>
    </source>
</reference>
<sequence>MILVVCVGVVVAAVGGWAVTGSGGGGARAAAVVDPPSPAEPSSVGSPAPTAAASPSAAGARERVPVGPAQVGSSPSPTTTRTARPVARKRGAALNDFGAVKPALADSGVGWYYTWGTDPVDAPAGVSFTPMIWGADSVDERTLAAAKQRGDTLLGFNEPDFASQSNLSPTRALELWPSLQGTGMRLGSPAPAFGAATDGSWFDQFMTGAQARGYRVDFIALHWYGGDFTTANAVSQLKSYLQAVHDRWHKPIWLTEYALIDFGSGTPRYPSPEQQAAFVTASTAMMDGLSFVERYSWFIFSPGTGGTSLYAPDGSATTLGRAYRR</sequence>
<comment type="caution">
    <text evidence="3">The sequence shown here is derived from an EMBL/GenBank/DDBJ whole genome shotgun (WGS) entry which is preliminary data.</text>
</comment>
<dbReference type="Gene3D" id="3.20.20.80">
    <property type="entry name" value="Glycosidases"/>
    <property type="match status" value="1"/>
</dbReference>
<dbReference type="PANTHER" id="PTHR34154">
    <property type="entry name" value="ALKALI-SENSITIVE LINKAGE PROTEIN 1"/>
    <property type="match status" value="1"/>
</dbReference>